<dbReference type="VEuPathDB" id="FungiDB:HMPREF1541_04604"/>
<gene>
    <name evidence="8" type="ORF">HMPREF1541_04604</name>
</gene>
<evidence type="ECO:0000313" key="8">
    <source>
        <dbReference type="EMBL" id="ETN40328.1"/>
    </source>
</evidence>
<comment type="subcellular location">
    <subcellularLocation>
        <location evidence="1">Endoplasmic reticulum membrane</location>
        <topology evidence="1">Multi-pass membrane protein</topology>
    </subcellularLocation>
</comment>
<dbReference type="InParanoid" id="W2RX17"/>
<dbReference type="Pfam" id="PF11779">
    <property type="entry name" value="SPT_ssu-like"/>
    <property type="match status" value="1"/>
</dbReference>
<dbReference type="AlphaFoldDB" id="W2RX17"/>
<dbReference type="HOGENOM" id="CLU_122021_1_0_1"/>
<accession>W2RX17</accession>
<protein>
    <submittedName>
        <fullName evidence="8">Uncharacterized protein</fullName>
    </submittedName>
</protein>
<keyword evidence="3" id="KW-0256">Endoplasmic reticulum</keyword>
<dbReference type="GO" id="GO:0005789">
    <property type="term" value="C:endoplasmic reticulum membrane"/>
    <property type="evidence" value="ECO:0007669"/>
    <property type="project" value="UniProtKB-SubCell"/>
</dbReference>
<evidence type="ECO:0000256" key="3">
    <source>
        <dbReference type="ARBA" id="ARBA00022824"/>
    </source>
</evidence>
<name>W2RX17_CYPE1</name>
<reference evidence="8 9" key="1">
    <citation type="submission" date="2013-03" db="EMBL/GenBank/DDBJ databases">
        <title>The Genome Sequence of Phialophora europaea CBS 101466.</title>
        <authorList>
            <consortium name="The Broad Institute Genomics Platform"/>
            <person name="Cuomo C."/>
            <person name="de Hoog S."/>
            <person name="Gorbushina A."/>
            <person name="Walker B."/>
            <person name="Young S.K."/>
            <person name="Zeng Q."/>
            <person name="Gargeya S."/>
            <person name="Fitzgerald M."/>
            <person name="Haas B."/>
            <person name="Abouelleil A."/>
            <person name="Allen A.W."/>
            <person name="Alvarado L."/>
            <person name="Arachchi H.M."/>
            <person name="Berlin A.M."/>
            <person name="Chapman S.B."/>
            <person name="Gainer-Dewar J."/>
            <person name="Goldberg J."/>
            <person name="Griggs A."/>
            <person name="Gujja S."/>
            <person name="Hansen M."/>
            <person name="Howarth C."/>
            <person name="Imamovic A."/>
            <person name="Ireland A."/>
            <person name="Larimer J."/>
            <person name="McCowan C."/>
            <person name="Murphy C."/>
            <person name="Pearson M."/>
            <person name="Poon T.W."/>
            <person name="Priest M."/>
            <person name="Roberts A."/>
            <person name="Saif S."/>
            <person name="Shea T."/>
            <person name="Sisk P."/>
            <person name="Sykes S."/>
            <person name="Wortman J."/>
            <person name="Nusbaum C."/>
            <person name="Birren B."/>
        </authorList>
    </citation>
    <scope>NUCLEOTIDE SEQUENCE [LARGE SCALE GENOMIC DNA]</scope>
    <source>
        <strain evidence="8 9">CBS 101466</strain>
    </source>
</reference>
<dbReference type="eggNOG" id="ENOG502S8DA">
    <property type="taxonomic scope" value="Eukaryota"/>
</dbReference>
<dbReference type="STRING" id="1220924.W2RX17"/>
<dbReference type="InterPro" id="IPR024512">
    <property type="entry name" value="Ser_palmitoyltrfase_ssu-like"/>
</dbReference>
<dbReference type="EMBL" id="KB822720">
    <property type="protein sequence ID" value="ETN40328.1"/>
    <property type="molecule type" value="Genomic_DNA"/>
</dbReference>
<evidence type="ECO:0000256" key="2">
    <source>
        <dbReference type="ARBA" id="ARBA00022692"/>
    </source>
</evidence>
<keyword evidence="9" id="KW-1185">Reference proteome</keyword>
<keyword evidence="2 7" id="KW-0812">Transmembrane</keyword>
<proteinExistence type="predicted"/>
<dbReference type="GeneID" id="19971943"/>
<feature type="region of interest" description="Disordered" evidence="6">
    <location>
        <begin position="1"/>
        <end position="20"/>
    </location>
</feature>
<evidence type="ECO:0000256" key="1">
    <source>
        <dbReference type="ARBA" id="ARBA00004477"/>
    </source>
</evidence>
<organism evidence="8 9">
    <name type="scientific">Cyphellophora europaea (strain CBS 101466)</name>
    <name type="common">Phialophora europaea</name>
    <dbReference type="NCBI Taxonomy" id="1220924"/>
    <lineage>
        <taxon>Eukaryota</taxon>
        <taxon>Fungi</taxon>
        <taxon>Dikarya</taxon>
        <taxon>Ascomycota</taxon>
        <taxon>Pezizomycotina</taxon>
        <taxon>Eurotiomycetes</taxon>
        <taxon>Chaetothyriomycetidae</taxon>
        <taxon>Chaetothyriales</taxon>
        <taxon>Cyphellophoraceae</taxon>
        <taxon>Cyphellophora</taxon>
    </lineage>
</organism>
<keyword evidence="5 7" id="KW-0472">Membrane</keyword>
<sequence length="132" mass="14621">MPDYGKGIKDPEGGATSKSPLSSFTRWLQIKKYQYEVTTSLYMLTPTEKFVFNVIILVLFTLLVAAAVAYLPNHIAVISNRLWYYVHGEFLYATAGTAAQSSTKQALETTGKLVQGMASQTAEQVVRQAHEL</sequence>
<evidence type="ECO:0000256" key="6">
    <source>
        <dbReference type="SAM" id="MobiDB-lite"/>
    </source>
</evidence>
<feature type="compositionally biased region" description="Basic and acidic residues" evidence="6">
    <location>
        <begin position="1"/>
        <end position="12"/>
    </location>
</feature>
<dbReference type="OrthoDB" id="202672at2759"/>
<evidence type="ECO:0000256" key="5">
    <source>
        <dbReference type="ARBA" id="ARBA00023136"/>
    </source>
</evidence>
<keyword evidence="4 7" id="KW-1133">Transmembrane helix</keyword>
<evidence type="ECO:0000256" key="7">
    <source>
        <dbReference type="SAM" id="Phobius"/>
    </source>
</evidence>
<feature type="transmembrane region" description="Helical" evidence="7">
    <location>
        <begin position="50"/>
        <end position="71"/>
    </location>
</feature>
<dbReference type="RefSeq" id="XP_008717171.1">
    <property type="nucleotide sequence ID" value="XM_008718949.1"/>
</dbReference>
<evidence type="ECO:0000313" key="9">
    <source>
        <dbReference type="Proteomes" id="UP000030752"/>
    </source>
</evidence>
<evidence type="ECO:0000256" key="4">
    <source>
        <dbReference type="ARBA" id="ARBA00022989"/>
    </source>
</evidence>
<dbReference type="Proteomes" id="UP000030752">
    <property type="component" value="Unassembled WGS sequence"/>
</dbReference>